<evidence type="ECO:0000313" key="5">
    <source>
        <dbReference type="EMBL" id="SDC72085.1"/>
    </source>
</evidence>
<comment type="similarity">
    <text evidence="1">Belongs to the bacterial solute-binding protein 1 family.</text>
</comment>
<evidence type="ECO:0000256" key="4">
    <source>
        <dbReference type="SAM" id="SignalP"/>
    </source>
</evidence>
<feature type="signal peptide" evidence="4">
    <location>
        <begin position="1"/>
        <end position="24"/>
    </location>
</feature>
<feature type="chain" id="PRO_5039441242" evidence="4">
    <location>
        <begin position="25"/>
        <end position="424"/>
    </location>
</feature>
<dbReference type="AlphaFoldDB" id="A0A1G6NY33"/>
<dbReference type="CDD" id="cd14750">
    <property type="entry name" value="PBP2_TMBP"/>
    <property type="match status" value="1"/>
</dbReference>
<dbReference type="Gene3D" id="3.40.190.10">
    <property type="entry name" value="Periplasmic binding protein-like II"/>
    <property type="match status" value="2"/>
</dbReference>
<dbReference type="PANTHER" id="PTHR30061">
    <property type="entry name" value="MALTOSE-BINDING PERIPLASMIC PROTEIN"/>
    <property type="match status" value="1"/>
</dbReference>
<gene>
    <name evidence="5" type="ORF">SAMN04488112_11471</name>
</gene>
<reference evidence="5 6" key="1">
    <citation type="submission" date="2016-10" db="EMBL/GenBank/DDBJ databases">
        <authorList>
            <person name="de Groot N.N."/>
        </authorList>
    </citation>
    <scope>NUCLEOTIDE SEQUENCE [LARGE SCALE GENOMIC DNA]</scope>
    <source>
        <strain evidence="5 6">DSM 45514</strain>
    </source>
</reference>
<dbReference type="GO" id="GO:0042956">
    <property type="term" value="P:maltodextrin transmembrane transport"/>
    <property type="evidence" value="ECO:0007669"/>
    <property type="project" value="TreeGrafter"/>
</dbReference>
<protein>
    <submittedName>
        <fullName evidence="5">Carbohydrate ABC transporter substrate-binding protein, CUT1 family (TC 3.A.1.1.-)</fullName>
    </submittedName>
</protein>
<name>A0A1G6NY33_9BACL</name>
<dbReference type="SUPFAM" id="SSF53850">
    <property type="entry name" value="Periplasmic binding protein-like II"/>
    <property type="match status" value="1"/>
</dbReference>
<dbReference type="InterPro" id="IPR006059">
    <property type="entry name" value="SBP"/>
</dbReference>
<dbReference type="RefSeq" id="WP_091571018.1">
    <property type="nucleotide sequence ID" value="NZ_FMZA01000014.1"/>
</dbReference>
<organism evidence="5 6">
    <name type="scientific">Melghirimyces thermohalophilus</name>
    <dbReference type="NCBI Taxonomy" id="1236220"/>
    <lineage>
        <taxon>Bacteria</taxon>
        <taxon>Bacillati</taxon>
        <taxon>Bacillota</taxon>
        <taxon>Bacilli</taxon>
        <taxon>Bacillales</taxon>
        <taxon>Thermoactinomycetaceae</taxon>
        <taxon>Melghirimyces</taxon>
    </lineage>
</organism>
<dbReference type="PANTHER" id="PTHR30061:SF50">
    <property type="entry name" value="MALTOSE_MALTODEXTRIN-BINDING PERIPLASMIC PROTEIN"/>
    <property type="match status" value="1"/>
</dbReference>
<keyword evidence="3 4" id="KW-0732">Signal</keyword>
<keyword evidence="2" id="KW-0813">Transport</keyword>
<evidence type="ECO:0000256" key="2">
    <source>
        <dbReference type="ARBA" id="ARBA00022448"/>
    </source>
</evidence>
<dbReference type="OrthoDB" id="9808332at2"/>
<dbReference type="EMBL" id="FMZA01000014">
    <property type="protein sequence ID" value="SDC72085.1"/>
    <property type="molecule type" value="Genomic_DNA"/>
</dbReference>
<dbReference type="Proteomes" id="UP000199387">
    <property type="component" value="Unassembled WGS sequence"/>
</dbReference>
<dbReference type="GO" id="GO:0055052">
    <property type="term" value="C:ATP-binding cassette (ABC) transporter complex, substrate-binding subunit-containing"/>
    <property type="evidence" value="ECO:0007669"/>
    <property type="project" value="TreeGrafter"/>
</dbReference>
<dbReference type="STRING" id="1236220.SAMN04488112_11471"/>
<dbReference type="GO" id="GO:1901982">
    <property type="term" value="F:maltose binding"/>
    <property type="evidence" value="ECO:0007669"/>
    <property type="project" value="TreeGrafter"/>
</dbReference>
<keyword evidence="6" id="KW-1185">Reference proteome</keyword>
<evidence type="ECO:0000256" key="1">
    <source>
        <dbReference type="ARBA" id="ARBA00008520"/>
    </source>
</evidence>
<dbReference type="Pfam" id="PF01547">
    <property type="entry name" value="SBP_bac_1"/>
    <property type="match status" value="1"/>
</dbReference>
<evidence type="ECO:0000256" key="3">
    <source>
        <dbReference type="ARBA" id="ARBA00022729"/>
    </source>
</evidence>
<sequence>MTMVKKMLSAGWVLILILSLTACGNLSDAAGEGDGKITIVYAHDKNELGVEQKIIEAFEKKHPHIDVQSKEMPSNTGISHDQYVTMFSGGSDEIDVFDMDVIWPAEFAQAGYLEPLNRYIERDGIDLDKYSSGAVQAGMYNGQQWAMPRFQDQGLLYYRKDLIDQPPETWDQMIQLAEEHQGEAGTRFGYVFQGKQYEGLVCNFIEFIGAYGGKILDDQGRVTIQSEDTVQGLKKMTQIAKSDIVPGNLASITEVETDAIFGEGQTVFDRQWPGHYAYVSNEQKSEVSDRVGVTSLPKGDEGRAAALGGWMAGISKNSNQKKAAWEFVKFLTGPEGQKISAVYGGYAPTYMPLYEDKDVKKANPLFANEDYVQSVKTAIPRPVSPEYPKISDIIQVEVSKTLTGEQTPERAVQKMDQKLKKVFE</sequence>
<proteinExistence type="inferred from homology"/>
<dbReference type="PROSITE" id="PS51257">
    <property type="entry name" value="PROKAR_LIPOPROTEIN"/>
    <property type="match status" value="1"/>
</dbReference>
<dbReference type="GO" id="GO:0015768">
    <property type="term" value="P:maltose transport"/>
    <property type="evidence" value="ECO:0007669"/>
    <property type="project" value="TreeGrafter"/>
</dbReference>
<accession>A0A1G6NY33</accession>
<evidence type="ECO:0000313" key="6">
    <source>
        <dbReference type="Proteomes" id="UP000199387"/>
    </source>
</evidence>